<accession>A0A319D6T8</accession>
<feature type="transmembrane region" description="Helical" evidence="6">
    <location>
        <begin position="465"/>
        <end position="484"/>
    </location>
</feature>
<keyword evidence="9" id="KW-1185">Reference proteome</keyword>
<dbReference type="CDD" id="cd17323">
    <property type="entry name" value="MFS_Tpo1_MDR_like"/>
    <property type="match status" value="1"/>
</dbReference>
<dbReference type="GO" id="GO:0016020">
    <property type="term" value="C:membrane"/>
    <property type="evidence" value="ECO:0007669"/>
    <property type="project" value="UniProtKB-SubCell"/>
</dbReference>
<reference evidence="8 9" key="1">
    <citation type="submission" date="2018-02" db="EMBL/GenBank/DDBJ databases">
        <title>The genomes of Aspergillus section Nigri reveals drivers in fungal speciation.</title>
        <authorList>
            <consortium name="DOE Joint Genome Institute"/>
            <person name="Vesth T.C."/>
            <person name="Nybo J."/>
            <person name="Theobald S."/>
            <person name="Brandl J."/>
            <person name="Frisvad J.C."/>
            <person name="Nielsen K.F."/>
            <person name="Lyhne E.K."/>
            <person name="Kogle M.E."/>
            <person name="Kuo A."/>
            <person name="Riley R."/>
            <person name="Clum A."/>
            <person name="Nolan M."/>
            <person name="Lipzen A."/>
            <person name="Salamov A."/>
            <person name="Henrissat B."/>
            <person name="Wiebenga A."/>
            <person name="De vries R.P."/>
            <person name="Grigoriev I.V."/>
            <person name="Mortensen U.H."/>
            <person name="Andersen M.R."/>
            <person name="Baker S.E."/>
        </authorList>
    </citation>
    <scope>NUCLEOTIDE SEQUENCE [LARGE SCALE GENOMIC DNA]</scope>
    <source>
        <strain evidence="8 9">CBS 707.79</strain>
    </source>
</reference>
<dbReference type="EMBL" id="KZ825904">
    <property type="protein sequence ID" value="PYH92930.1"/>
    <property type="molecule type" value="Genomic_DNA"/>
</dbReference>
<dbReference type="SUPFAM" id="SSF103473">
    <property type="entry name" value="MFS general substrate transporter"/>
    <property type="match status" value="1"/>
</dbReference>
<feature type="transmembrane region" description="Helical" evidence="6">
    <location>
        <begin position="439"/>
        <end position="459"/>
    </location>
</feature>
<dbReference type="PANTHER" id="PTHR23502:SF60">
    <property type="entry name" value="MAJOR FACILITATOR SUPERFAMILY (MFS) PROFILE DOMAIN-CONTAINING PROTEIN-RELATED"/>
    <property type="match status" value="1"/>
</dbReference>
<name>A0A319D6T8_9EURO</name>
<feature type="transmembrane region" description="Helical" evidence="6">
    <location>
        <begin position="400"/>
        <end position="418"/>
    </location>
</feature>
<evidence type="ECO:0000256" key="1">
    <source>
        <dbReference type="ARBA" id="ARBA00004141"/>
    </source>
</evidence>
<feature type="transmembrane region" description="Helical" evidence="6">
    <location>
        <begin position="123"/>
        <end position="144"/>
    </location>
</feature>
<comment type="subcellular location">
    <subcellularLocation>
        <location evidence="1">Membrane</location>
        <topology evidence="1">Multi-pass membrane protein</topology>
    </subcellularLocation>
</comment>
<evidence type="ECO:0000256" key="4">
    <source>
        <dbReference type="ARBA" id="ARBA00023136"/>
    </source>
</evidence>
<evidence type="ECO:0000259" key="7">
    <source>
        <dbReference type="PROSITE" id="PS50850"/>
    </source>
</evidence>
<feature type="transmembrane region" description="Helical" evidence="6">
    <location>
        <begin position="251"/>
        <end position="272"/>
    </location>
</feature>
<feature type="region of interest" description="Disordered" evidence="5">
    <location>
        <begin position="1"/>
        <end position="113"/>
    </location>
</feature>
<dbReference type="VEuPathDB" id="FungiDB:BO71DRAFT_382634"/>
<feature type="transmembrane region" description="Helical" evidence="6">
    <location>
        <begin position="164"/>
        <end position="183"/>
    </location>
</feature>
<feature type="transmembrane region" description="Helical" evidence="6">
    <location>
        <begin position="496"/>
        <end position="520"/>
    </location>
</feature>
<dbReference type="PANTHER" id="PTHR23502">
    <property type="entry name" value="MAJOR FACILITATOR SUPERFAMILY"/>
    <property type="match status" value="1"/>
</dbReference>
<dbReference type="Gene3D" id="1.20.1250.20">
    <property type="entry name" value="MFS general substrate transporter like domains"/>
    <property type="match status" value="1"/>
</dbReference>
<dbReference type="Proteomes" id="UP000247810">
    <property type="component" value="Unassembled WGS sequence"/>
</dbReference>
<gene>
    <name evidence="8" type="ORF">BO71DRAFT_382634</name>
</gene>
<dbReference type="InterPro" id="IPR011701">
    <property type="entry name" value="MFS"/>
</dbReference>
<organism evidence="8 9">
    <name type="scientific">Aspergillus ellipticus CBS 707.79</name>
    <dbReference type="NCBI Taxonomy" id="1448320"/>
    <lineage>
        <taxon>Eukaryota</taxon>
        <taxon>Fungi</taxon>
        <taxon>Dikarya</taxon>
        <taxon>Ascomycota</taxon>
        <taxon>Pezizomycotina</taxon>
        <taxon>Eurotiomycetes</taxon>
        <taxon>Eurotiomycetidae</taxon>
        <taxon>Eurotiales</taxon>
        <taxon>Aspergillaceae</taxon>
        <taxon>Aspergillus</taxon>
        <taxon>Aspergillus subgen. Circumdati</taxon>
    </lineage>
</organism>
<keyword evidence="4 6" id="KW-0472">Membrane</keyword>
<feature type="transmembrane region" description="Helical" evidence="6">
    <location>
        <begin position="532"/>
        <end position="553"/>
    </location>
</feature>
<keyword evidence="2 6" id="KW-0812">Transmembrane</keyword>
<feature type="compositionally biased region" description="Polar residues" evidence="5">
    <location>
        <begin position="43"/>
        <end position="52"/>
    </location>
</feature>
<dbReference type="OrthoDB" id="6770063at2759"/>
<dbReference type="STRING" id="1448320.A0A319D6T8"/>
<evidence type="ECO:0000256" key="6">
    <source>
        <dbReference type="SAM" id="Phobius"/>
    </source>
</evidence>
<evidence type="ECO:0000256" key="5">
    <source>
        <dbReference type="SAM" id="MobiDB-lite"/>
    </source>
</evidence>
<feature type="compositionally biased region" description="Basic and acidic residues" evidence="5">
    <location>
        <begin position="76"/>
        <end position="95"/>
    </location>
</feature>
<sequence length="568" mass="62343">MEDHERSSHPGSRPSVHIDPISGYGEAIEQYQARNSVPIHDSPSITSANRSAQPDRATDNEYVEHIIPSAEDLDDATTKDNKDLEAGEPNPKDSSSKPNPMLVTWKGPDDPENPKNWKLSKKWLAAVTVSSFTFISPVSSSMVAPAISKISKEFHVESEIESELMLSAFVLAYAVGPLFLGPLSEIYGRVLVLQLANLIYLVFNIACGVCQSKGQMIAFRFLSGLGGSAPLAIGGGVLGDCFRPEERGKAVAVYSLAPLLGPAIAPVAGGFITENISWRWIFYVTSIADAVIQLAGLLFLRETFAPVLLKRKAELLRKETGNPDYQAEAERSGNKTLSQLLRVSLIRPFKLLGTQPIVIIFALYMAYVYGLMYLLLSTFSTLWTSPDYYNEKLDIGCLNYIALGIGYFSGSQCCAYVNDRIYRILKKKNNGVGKPEFRTPLLLFSAIATPVGLFIYGWTAQERTFWIGPDIGVCLFAMGSIMALQCTQTYIIDAYTTYAASALAAVACLRSIAGFSFPLFAPYMYNALHYGWGNSLLAFVSIGIGFPAPFVLWKYGERLRMKSNYAVG</sequence>
<feature type="transmembrane region" description="Helical" evidence="6">
    <location>
        <begin position="190"/>
        <end position="211"/>
    </location>
</feature>
<dbReference type="AlphaFoldDB" id="A0A319D6T8"/>
<proteinExistence type="predicted"/>
<dbReference type="InterPro" id="IPR036259">
    <property type="entry name" value="MFS_trans_sf"/>
</dbReference>
<dbReference type="FunFam" id="1.20.1250.20:FF:000011">
    <property type="entry name" value="MFS multidrug transporter, putative"/>
    <property type="match status" value="1"/>
</dbReference>
<feature type="transmembrane region" description="Helical" evidence="6">
    <location>
        <begin position="217"/>
        <end position="239"/>
    </location>
</feature>
<evidence type="ECO:0000313" key="8">
    <source>
        <dbReference type="EMBL" id="PYH92930.1"/>
    </source>
</evidence>
<dbReference type="Pfam" id="PF07690">
    <property type="entry name" value="MFS_1"/>
    <property type="match status" value="1"/>
</dbReference>
<dbReference type="InterPro" id="IPR020846">
    <property type="entry name" value="MFS_dom"/>
</dbReference>
<feature type="transmembrane region" description="Helical" evidence="6">
    <location>
        <begin position="357"/>
        <end position="380"/>
    </location>
</feature>
<feature type="domain" description="Major facilitator superfamily (MFS) profile" evidence="7">
    <location>
        <begin position="125"/>
        <end position="560"/>
    </location>
</feature>
<feature type="transmembrane region" description="Helical" evidence="6">
    <location>
        <begin position="278"/>
        <end position="300"/>
    </location>
</feature>
<evidence type="ECO:0000256" key="3">
    <source>
        <dbReference type="ARBA" id="ARBA00022989"/>
    </source>
</evidence>
<dbReference type="PROSITE" id="PS50850">
    <property type="entry name" value="MFS"/>
    <property type="match status" value="1"/>
</dbReference>
<evidence type="ECO:0000256" key="2">
    <source>
        <dbReference type="ARBA" id="ARBA00022692"/>
    </source>
</evidence>
<dbReference type="GO" id="GO:0022857">
    <property type="term" value="F:transmembrane transporter activity"/>
    <property type="evidence" value="ECO:0007669"/>
    <property type="project" value="InterPro"/>
</dbReference>
<protein>
    <submittedName>
        <fullName evidence="8">Synaptic vesicle transporter</fullName>
    </submittedName>
</protein>
<keyword evidence="3 6" id="KW-1133">Transmembrane helix</keyword>
<evidence type="ECO:0000313" key="9">
    <source>
        <dbReference type="Proteomes" id="UP000247810"/>
    </source>
</evidence>